<feature type="domain" description="Reverse transcriptase" evidence="1">
    <location>
        <begin position="1"/>
        <end position="102"/>
    </location>
</feature>
<dbReference type="InterPro" id="IPR000477">
    <property type="entry name" value="RT_dom"/>
</dbReference>
<dbReference type="SUPFAM" id="SSF56672">
    <property type="entry name" value="DNA/RNA polymerases"/>
    <property type="match status" value="1"/>
</dbReference>
<dbReference type="AlphaFoldDB" id="A0ABD0TAR3"/>
<comment type="caution">
    <text evidence="2">The sequence shown here is derived from an EMBL/GenBank/DDBJ whole genome shotgun (WGS) entry which is preliminary data.</text>
</comment>
<evidence type="ECO:0000259" key="1">
    <source>
        <dbReference type="PROSITE" id="PS50878"/>
    </source>
</evidence>
<accession>A0ABD0TAR3</accession>
<dbReference type="Pfam" id="PF00078">
    <property type="entry name" value="RVT_1"/>
    <property type="match status" value="1"/>
</dbReference>
<evidence type="ECO:0000313" key="3">
    <source>
        <dbReference type="Proteomes" id="UP001549921"/>
    </source>
</evidence>
<dbReference type="InterPro" id="IPR043502">
    <property type="entry name" value="DNA/RNA_pol_sf"/>
</dbReference>
<proteinExistence type="predicted"/>
<dbReference type="Proteomes" id="UP001549921">
    <property type="component" value="Unassembled WGS sequence"/>
</dbReference>
<reference evidence="2 3" key="1">
    <citation type="submission" date="2024-06" db="EMBL/GenBank/DDBJ databases">
        <title>A chromosome-level genome assembly of beet webworm, Loxostege sticticalis.</title>
        <authorList>
            <person name="Zhang Y."/>
        </authorList>
    </citation>
    <scope>NUCLEOTIDE SEQUENCE [LARGE SCALE GENOMIC DNA]</scope>
    <source>
        <strain evidence="2">AQ028</strain>
        <tissue evidence="2">Male pupae</tissue>
    </source>
</reference>
<dbReference type="PANTHER" id="PTHR47027">
    <property type="entry name" value="REVERSE TRANSCRIPTASE DOMAIN-CONTAINING PROTEIN"/>
    <property type="match status" value="1"/>
</dbReference>
<organism evidence="2 3">
    <name type="scientific">Loxostege sticticalis</name>
    <name type="common">Beet webworm moth</name>
    <dbReference type="NCBI Taxonomy" id="481309"/>
    <lineage>
        <taxon>Eukaryota</taxon>
        <taxon>Metazoa</taxon>
        <taxon>Ecdysozoa</taxon>
        <taxon>Arthropoda</taxon>
        <taxon>Hexapoda</taxon>
        <taxon>Insecta</taxon>
        <taxon>Pterygota</taxon>
        <taxon>Neoptera</taxon>
        <taxon>Endopterygota</taxon>
        <taxon>Lepidoptera</taxon>
        <taxon>Glossata</taxon>
        <taxon>Ditrysia</taxon>
        <taxon>Pyraloidea</taxon>
        <taxon>Crambidae</taxon>
        <taxon>Pyraustinae</taxon>
        <taxon>Loxostege</taxon>
    </lineage>
</organism>
<dbReference type="GO" id="GO:0071897">
    <property type="term" value="P:DNA biosynthetic process"/>
    <property type="evidence" value="ECO:0007669"/>
    <property type="project" value="UniProtKB-ARBA"/>
</dbReference>
<protein>
    <recommendedName>
        <fullName evidence="1">Reverse transcriptase domain-containing protein</fullName>
    </recommendedName>
</protein>
<evidence type="ECO:0000313" key="2">
    <source>
        <dbReference type="EMBL" id="KAL0840473.1"/>
    </source>
</evidence>
<gene>
    <name evidence="2" type="ORF">ABMA28_015719</name>
</gene>
<name>A0ABD0TAR3_LOXSC</name>
<dbReference type="PANTHER" id="PTHR47027:SF20">
    <property type="entry name" value="REVERSE TRANSCRIPTASE-LIKE PROTEIN WITH RNA-DIRECTED DNA POLYMERASE DOMAIN"/>
    <property type="match status" value="1"/>
</dbReference>
<dbReference type="PROSITE" id="PS50878">
    <property type="entry name" value="RT_POL"/>
    <property type="match status" value="1"/>
</dbReference>
<sequence>MNDLIVALSSRHVGCHVDGVCVNNLSYADDMVLLSASVCGLRKLLKVCEEYASEHGLCYNVKKSKFMVFGAGLQFTRAVPPICLNEVPLDRVDNFKYLGHVLTTDLRDHEDMERERRSLSIRANIDLRVLYNNAFRIVVGLPRFCSASGMFAEARTVCFHTTMRKRSASLVRRVRASSNAILAMIASRLDCPYMWHCGNRHAPVQPFVRGY</sequence>
<dbReference type="EMBL" id="JBEDNZ010000007">
    <property type="protein sequence ID" value="KAL0840473.1"/>
    <property type="molecule type" value="Genomic_DNA"/>
</dbReference>